<feature type="repeat" description="TPR" evidence="1">
    <location>
        <begin position="238"/>
        <end position="271"/>
    </location>
</feature>
<dbReference type="Proteomes" id="UP000031599">
    <property type="component" value="Unassembled WGS sequence"/>
</dbReference>
<keyword evidence="1" id="KW-0802">TPR repeat</keyword>
<dbReference type="PANTHER" id="PTHR12558:SF13">
    <property type="entry name" value="CELL DIVISION CYCLE PROTEIN 27 HOMOLOG"/>
    <property type="match status" value="1"/>
</dbReference>
<evidence type="ECO:0000313" key="3">
    <source>
        <dbReference type="EMBL" id="KIG15864.1"/>
    </source>
</evidence>
<dbReference type="Gene3D" id="1.25.40.10">
    <property type="entry name" value="Tetratricopeptide repeat domain"/>
    <property type="match status" value="3"/>
</dbReference>
<dbReference type="InterPro" id="IPR019734">
    <property type="entry name" value="TPR_rpt"/>
</dbReference>
<dbReference type="Pfam" id="PF13174">
    <property type="entry name" value="TPR_6"/>
    <property type="match status" value="1"/>
</dbReference>
<dbReference type="InterPro" id="IPR011990">
    <property type="entry name" value="TPR-like_helical_dom_sf"/>
</dbReference>
<sequence length="1003" mass="112230">MAAISVRAALLGGLGVLLALWVLVLPTAVSAAPPRDPLPGPETTGGELPGVDDGEGGEGVLDPLTIEQQREIAFADHLGRAKRAMQQRRWQEAINEYTAALDIHDGDPESLRGRAHVHKRATLQGRCPRLAIEDLTLLEVYDPRGLWLSERENAVAWMGECADVYAKERLDIAEELAALEVGEVGRPEDIRLVAAELRAAEAELAPLEQQQHRHLEAAVAHLDAYRRECRAREAIPKLAALELEGELHRRLDQPQQAVAAYERILAMHPDDLEAVRQAKKWIDELQIQLAVAEIQELQGGKPTPEAEAAYNRGLEALRRRDLRTALAELEFAVDDSPWYPRAHYYLGEVYARNENLPAAIESFKRAIAMERYDYATHMALGLLYKKEFSGAEDEQARTHLDMALRLRPDLHVLHFHLGELYTRSDKQKAIEHFRDYLEYGDPDDPQRDAAREAIAALEREVEEHVAFVPPPLPSNVGRLDPELHRLISEAYVLGAEHGEWDRAETLLLKAREKFPQETALLNMLAQVVYVQEGRQGQARVYWDESLGVDPDQMEVHERLGLMLADSAKGRSHLRRAADLGSVIARYRVAKLLWDNLELWAASEQLDIYLREAGPYDVYWDSAQELRAHMDSVFLKVYLAIALGSLVLLSIPLALIWRRVRGSSLPQLLERSPSCFPEVARILSLIRHEILKHNTAFLSDVGRALELDEPDAEARATLLARRLFGDDDASSDNDPHRGERRGIYGRFLNYVAELEHVARAHDVTLNLRRKDPTFKAMLKAFDDVAGMAKWLRHPGGLKPTKKLELAKVLLRAGDVLGRRAFDRLSDVIRSLCIARVDPEFIALVYEEVATEDKFDAIPISPLTIEGEGEQVRIFPTDLHDILANVLRNSLMSSAMYAQPPLGLGVELATEIDDITGLSTLAIRIKDRSPERLTNEMLRGRYVERGMGITADLLSRYDGSIAVEPEAGWEKAVVLRFFALDEEPDAASETPAPASASAIPTAATP</sequence>
<dbReference type="AlphaFoldDB" id="A0A0C1ZDY2"/>
<gene>
    <name evidence="3" type="ORF">DB30_05171</name>
</gene>
<proteinExistence type="predicted"/>
<reference evidence="3 4" key="1">
    <citation type="submission" date="2014-12" db="EMBL/GenBank/DDBJ databases">
        <title>Genome assembly of Enhygromyxa salina DSM 15201.</title>
        <authorList>
            <person name="Sharma G."/>
            <person name="Subramanian S."/>
        </authorList>
    </citation>
    <scope>NUCLEOTIDE SEQUENCE [LARGE SCALE GENOMIC DNA]</scope>
    <source>
        <strain evidence="3 4">DSM 15201</strain>
    </source>
</reference>
<feature type="compositionally biased region" description="Low complexity" evidence="2">
    <location>
        <begin position="985"/>
        <end position="1003"/>
    </location>
</feature>
<dbReference type="Pfam" id="PF13432">
    <property type="entry name" value="TPR_16"/>
    <property type="match status" value="1"/>
</dbReference>
<protein>
    <submittedName>
        <fullName evidence="3">Tetratricopeptide TPR_2 repeat protein</fullName>
    </submittedName>
</protein>
<accession>A0A0C1ZDY2</accession>
<feature type="repeat" description="TPR" evidence="1">
    <location>
        <begin position="340"/>
        <end position="373"/>
    </location>
</feature>
<feature type="region of interest" description="Disordered" evidence="2">
    <location>
        <begin position="982"/>
        <end position="1003"/>
    </location>
</feature>
<organism evidence="3 4">
    <name type="scientific">Enhygromyxa salina</name>
    <dbReference type="NCBI Taxonomy" id="215803"/>
    <lineage>
        <taxon>Bacteria</taxon>
        <taxon>Pseudomonadati</taxon>
        <taxon>Myxococcota</taxon>
        <taxon>Polyangia</taxon>
        <taxon>Nannocystales</taxon>
        <taxon>Nannocystaceae</taxon>
        <taxon>Enhygromyxa</taxon>
    </lineage>
</organism>
<dbReference type="PANTHER" id="PTHR12558">
    <property type="entry name" value="CELL DIVISION CYCLE 16,23,27"/>
    <property type="match status" value="1"/>
</dbReference>
<evidence type="ECO:0000256" key="1">
    <source>
        <dbReference type="PROSITE-ProRule" id="PRU00339"/>
    </source>
</evidence>
<feature type="region of interest" description="Disordered" evidence="2">
    <location>
        <begin position="32"/>
        <end position="61"/>
    </location>
</feature>
<dbReference type="PROSITE" id="PS50005">
    <property type="entry name" value="TPR"/>
    <property type="match status" value="2"/>
</dbReference>
<name>A0A0C1ZDY2_9BACT</name>
<evidence type="ECO:0000256" key="2">
    <source>
        <dbReference type="SAM" id="MobiDB-lite"/>
    </source>
</evidence>
<comment type="caution">
    <text evidence="3">The sequence shown here is derived from an EMBL/GenBank/DDBJ whole genome shotgun (WGS) entry which is preliminary data.</text>
</comment>
<dbReference type="SUPFAM" id="SSF48452">
    <property type="entry name" value="TPR-like"/>
    <property type="match status" value="3"/>
</dbReference>
<dbReference type="RefSeq" id="WP_052550788.1">
    <property type="nucleotide sequence ID" value="NZ_JMCC02000046.1"/>
</dbReference>
<evidence type="ECO:0000313" key="4">
    <source>
        <dbReference type="Proteomes" id="UP000031599"/>
    </source>
</evidence>
<dbReference type="EMBL" id="JMCC02000046">
    <property type="protein sequence ID" value="KIG15864.1"/>
    <property type="molecule type" value="Genomic_DNA"/>
</dbReference>
<dbReference type="SMART" id="SM00028">
    <property type="entry name" value="TPR"/>
    <property type="match status" value="5"/>
</dbReference>